<dbReference type="PIRSF" id="PIRSF000047">
    <property type="entry name" value="Cytochrome_CYPVIIA1"/>
    <property type="match status" value="1"/>
</dbReference>
<feature type="non-terminal residue" evidence="16">
    <location>
        <position position="1"/>
    </location>
</feature>
<dbReference type="AlphaFoldDB" id="A0A7L2X4B3"/>
<accession>A0A7L2X4B3</accession>
<organism evidence="16 17">
    <name type="scientific">Erpornis zantholeuca</name>
    <dbReference type="NCBI Taxonomy" id="1112836"/>
    <lineage>
        <taxon>Eukaryota</taxon>
        <taxon>Metazoa</taxon>
        <taxon>Chordata</taxon>
        <taxon>Craniata</taxon>
        <taxon>Vertebrata</taxon>
        <taxon>Euteleostomi</taxon>
        <taxon>Archelosauria</taxon>
        <taxon>Archosauria</taxon>
        <taxon>Dinosauria</taxon>
        <taxon>Saurischia</taxon>
        <taxon>Theropoda</taxon>
        <taxon>Coelurosauria</taxon>
        <taxon>Aves</taxon>
        <taxon>Neognathae</taxon>
        <taxon>Neoaves</taxon>
        <taxon>Telluraves</taxon>
        <taxon>Australaves</taxon>
        <taxon>Passeriformes</taxon>
        <taxon>Sylvioidea</taxon>
        <taxon>Timaliidae</taxon>
        <taxon>Erpornis</taxon>
    </lineage>
</organism>
<dbReference type="OrthoDB" id="6692864at2759"/>
<keyword evidence="10 13" id="KW-0408">Iron</keyword>
<evidence type="ECO:0000256" key="10">
    <source>
        <dbReference type="ARBA" id="ARBA00023004"/>
    </source>
</evidence>
<evidence type="ECO:0000256" key="12">
    <source>
        <dbReference type="ARBA" id="ARBA00023136"/>
    </source>
</evidence>
<dbReference type="SUPFAM" id="SSF48264">
    <property type="entry name" value="Cytochrome P450"/>
    <property type="match status" value="1"/>
</dbReference>
<dbReference type="Gene3D" id="1.10.630.10">
    <property type="entry name" value="Cytochrome P450"/>
    <property type="match status" value="1"/>
</dbReference>
<evidence type="ECO:0000256" key="2">
    <source>
        <dbReference type="ARBA" id="ARBA00004389"/>
    </source>
</evidence>
<dbReference type="Pfam" id="PF00067">
    <property type="entry name" value="p450"/>
    <property type="match status" value="1"/>
</dbReference>
<evidence type="ECO:0000256" key="15">
    <source>
        <dbReference type="SAM" id="Phobius"/>
    </source>
</evidence>
<dbReference type="EMBL" id="VZTN01001402">
    <property type="protein sequence ID" value="NXS77852.1"/>
    <property type="molecule type" value="Genomic_DNA"/>
</dbReference>
<keyword evidence="4" id="KW-0444">Lipid biosynthesis</keyword>
<gene>
    <name evidence="16" type="primary">Cyp8b1</name>
    <name evidence="16" type="ORF">ERPZAN_R02423</name>
</gene>
<keyword evidence="12 15" id="KW-0472">Membrane</keyword>
<dbReference type="FunFam" id="1.10.630.10:FF:000025">
    <property type="entry name" value="Prostaglandin I2 (prostacyclin) synthase"/>
    <property type="match status" value="1"/>
</dbReference>
<evidence type="ECO:0000256" key="9">
    <source>
        <dbReference type="ARBA" id="ARBA00022989"/>
    </source>
</evidence>
<evidence type="ECO:0000256" key="4">
    <source>
        <dbReference type="ARBA" id="ARBA00022516"/>
    </source>
</evidence>
<evidence type="ECO:0000256" key="14">
    <source>
        <dbReference type="PIRSR" id="PIRSR000047-2"/>
    </source>
</evidence>
<dbReference type="InterPro" id="IPR036396">
    <property type="entry name" value="Cyt_P450_sf"/>
</dbReference>
<feature type="binding site" evidence="14">
    <location>
        <position position="109"/>
    </location>
    <ligand>
        <name>substrate</name>
    </ligand>
</feature>
<evidence type="ECO:0000256" key="13">
    <source>
        <dbReference type="PIRSR" id="PIRSR000047-1"/>
    </source>
</evidence>
<name>A0A7L2X4B3_9PASS</name>
<dbReference type="InterPro" id="IPR024204">
    <property type="entry name" value="Cyt_P450_CYP7A1-type"/>
</dbReference>
<dbReference type="PANTHER" id="PTHR24306">
    <property type="match status" value="1"/>
</dbReference>
<feature type="binding site" description="axial binding residue" evidence="13">
    <location>
        <position position="450"/>
    </location>
    <ligand>
        <name>heme</name>
        <dbReference type="ChEBI" id="CHEBI:30413"/>
    </ligand>
    <ligandPart>
        <name>Fe</name>
        <dbReference type="ChEBI" id="CHEBI:18248"/>
    </ligandPart>
</feature>
<keyword evidence="7 13" id="KW-0479">Metal-binding</keyword>
<dbReference type="InterPro" id="IPR001128">
    <property type="entry name" value="Cyt_P450"/>
</dbReference>
<comment type="subcellular location">
    <subcellularLocation>
        <location evidence="2">Endoplasmic reticulum membrane</location>
        <topology evidence="2">Single-pass membrane protein</topology>
    </subcellularLocation>
</comment>
<dbReference type="PRINTS" id="PR00465">
    <property type="entry name" value="EP450IV"/>
</dbReference>
<keyword evidence="6 15" id="KW-0812">Transmembrane</keyword>
<evidence type="ECO:0000256" key="1">
    <source>
        <dbReference type="ARBA" id="ARBA00001971"/>
    </source>
</evidence>
<feature type="non-terminal residue" evidence="16">
    <location>
        <position position="509"/>
    </location>
</feature>
<keyword evidence="8" id="KW-0256">Endoplasmic reticulum</keyword>
<proteinExistence type="inferred from homology"/>
<dbReference type="GO" id="GO:0008397">
    <property type="term" value="F:sterol 12-alpha-hydroxylase activity"/>
    <property type="evidence" value="ECO:0007669"/>
    <property type="project" value="TreeGrafter"/>
</dbReference>
<evidence type="ECO:0000256" key="7">
    <source>
        <dbReference type="ARBA" id="ARBA00022723"/>
    </source>
</evidence>
<feature type="binding site" evidence="14">
    <location>
        <position position="392"/>
    </location>
    <ligand>
        <name>substrate</name>
    </ligand>
</feature>
<dbReference type="GO" id="GO:0005789">
    <property type="term" value="C:endoplasmic reticulum membrane"/>
    <property type="evidence" value="ECO:0007669"/>
    <property type="project" value="UniProtKB-SubCell"/>
</dbReference>
<sequence length="509" mass="58748">MVLWVILLCTLVSSLLGGLYVLGVFRTRRPNEPPLDKGTIPWLGYLLEFRKDSSEFLKRMQRKHGDVFTVLIGGYYFTFVMDPFCFGAIVKESRSKLDFRTHAAKLVVRVFGYKPTKAIRNVARTASTKHLMGDGLTVLTQATMESFQKLLLFNLSPGEKRVWQEENLFHYCYNIVFRAGYLALYGTERPQGAGNKEKAEEQDRLHSKQLFQEFRKYDRLFPRLAFAMLPPKDKREAERLKRHFWSMLSVRKASQKDNVSGWISDQDQLLAEHGVPEYMRDRFMLLLLWASQGNTGPTAFWLLLYLLKHPEALKAVRDEVDKVSRESGKEVKAGSPPVSITRDMLSQTPLLDSALEETLRLVAAPLLVRGVLEDTSLQTSGGTEFTLRKGDRLALFPHISVHMNPEIHEEPHKFKYNRFVNPDGTKRDFYRNGKKLKFVNMPWGAGVSTCPGRFFATAEMKLFVFLMLSHFDLELVNEEEEIPALDVSRWGFGTMQPVRDVRFRYRPRF</sequence>
<dbReference type="CDD" id="cd20633">
    <property type="entry name" value="Cyp8B1"/>
    <property type="match status" value="1"/>
</dbReference>
<evidence type="ECO:0000313" key="17">
    <source>
        <dbReference type="Proteomes" id="UP000545329"/>
    </source>
</evidence>
<feature type="binding site" evidence="14">
    <location>
        <position position="294"/>
    </location>
    <ligand>
        <name>substrate</name>
    </ligand>
</feature>
<dbReference type="InterPro" id="IPR002403">
    <property type="entry name" value="Cyt_P450_E_grp-IV"/>
</dbReference>
<reference evidence="16 17" key="1">
    <citation type="submission" date="2019-09" db="EMBL/GenBank/DDBJ databases">
        <title>Bird 10,000 Genomes (B10K) Project - Family phase.</title>
        <authorList>
            <person name="Zhang G."/>
        </authorList>
    </citation>
    <scope>NUCLEOTIDE SEQUENCE [LARGE SCALE GENOMIC DNA]</scope>
    <source>
        <strain evidence="16">B10K-DU-002-58</strain>
        <tissue evidence="16">Muscle</tissue>
    </source>
</reference>
<comment type="caution">
    <text evidence="16">The sequence shown here is derived from an EMBL/GenBank/DDBJ whole genome shotgun (WGS) entry which is preliminary data.</text>
</comment>
<dbReference type="GO" id="GO:0006629">
    <property type="term" value="P:lipid metabolic process"/>
    <property type="evidence" value="ECO:0007669"/>
    <property type="project" value="UniProtKB-KW"/>
</dbReference>
<evidence type="ECO:0000313" key="16">
    <source>
        <dbReference type="EMBL" id="NXS77852.1"/>
    </source>
</evidence>
<evidence type="ECO:0000256" key="5">
    <source>
        <dbReference type="ARBA" id="ARBA00022617"/>
    </source>
</evidence>
<evidence type="ECO:0000256" key="3">
    <source>
        <dbReference type="ARBA" id="ARBA00010617"/>
    </source>
</evidence>
<dbReference type="Proteomes" id="UP000545329">
    <property type="component" value="Unassembled WGS sequence"/>
</dbReference>
<feature type="transmembrane region" description="Helical" evidence="15">
    <location>
        <begin position="67"/>
        <end position="90"/>
    </location>
</feature>
<dbReference type="GO" id="GO:0020037">
    <property type="term" value="F:heme binding"/>
    <property type="evidence" value="ECO:0007669"/>
    <property type="project" value="InterPro"/>
</dbReference>
<evidence type="ECO:0000256" key="6">
    <source>
        <dbReference type="ARBA" id="ARBA00022692"/>
    </source>
</evidence>
<keyword evidence="11" id="KW-0443">Lipid metabolism</keyword>
<keyword evidence="5 13" id="KW-0349">Heme</keyword>
<comment type="cofactor">
    <cofactor evidence="1 13">
        <name>heme</name>
        <dbReference type="ChEBI" id="CHEBI:30413"/>
    </cofactor>
</comment>
<comment type="similarity">
    <text evidence="3">Belongs to the cytochrome P450 family.</text>
</comment>
<protein>
    <submittedName>
        <fullName evidence="16">CP8B1 hydroxylase</fullName>
    </submittedName>
</protein>
<evidence type="ECO:0000256" key="11">
    <source>
        <dbReference type="ARBA" id="ARBA00023098"/>
    </source>
</evidence>
<dbReference type="GO" id="GO:0005506">
    <property type="term" value="F:iron ion binding"/>
    <property type="evidence" value="ECO:0007669"/>
    <property type="project" value="InterPro"/>
</dbReference>
<evidence type="ECO:0000256" key="8">
    <source>
        <dbReference type="ARBA" id="ARBA00022824"/>
    </source>
</evidence>
<keyword evidence="17" id="KW-1185">Reference proteome</keyword>
<dbReference type="PANTHER" id="PTHR24306:SF0">
    <property type="entry name" value="7-ALPHA-HYDROXYCHOLEST-4-EN-3-ONE 12-ALPHA-HYDROXYLASE"/>
    <property type="match status" value="1"/>
</dbReference>
<keyword evidence="9 15" id="KW-1133">Transmembrane helix</keyword>